<feature type="transmembrane region" description="Helical" evidence="5">
    <location>
        <begin position="102"/>
        <end position="119"/>
    </location>
</feature>
<evidence type="ECO:0000256" key="4">
    <source>
        <dbReference type="ARBA" id="ARBA00023136"/>
    </source>
</evidence>
<keyword evidence="2 5" id="KW-0812">Transmembrane</keyword>
<dbReference type="RefSeq" id="WP_354435572.1">
    <property type="nucleotide sequence ID" value="NZ_JBEPLY010000016.1"/>
</dbReference>
<dbReference type="NCBIfam" id="TIGR00367">
    <property type="entry name" value="calcium/sodium antiporter"/>
    <property type="match status" value="1"/>
</dbReference>
<evidence type="ECO:0000256" key="5">
    <source>
        <dbReference type="SAM" id="Phobius"/>
    </source>
</evidence>
<dbReference type="PANTHER" id="PTHR10846:SF8">
    <property type="entry name" value="INNER MEMBRANE PROTEIN YRBG"/>
    <property type="match status" value="1"/>
</dbReference>
<feature type="domain" description="Sodium/calcium exchanger membrane region" evidence="6">
    <location>
        <begin position="4"/>
        <end position="142"/>
    </location>
</feature>
<dbReference type="InterPro" id="IPR004837">
    <property type="entry name" value="NaCa_Exmemb"/>
</dbReference>
<evidence type="ECO:0000313" key="7">
    <source>
        <dbReference type="EMBL" id="MET3601756.1"/>
    </source>
</evidence>
<evidence type="ECO:0000256" key="3">
    <source>
        <dbReference type="ARBA" id="ARBA00022989"/>
    </source>
</evidence>
<dbReference type="InterPro" id="IPR004481">
    <property type="entry name" value="K/Na/Ca-exchanger"/>
</dbReference>
<feature type="transmembrane region" description="Helical" evidence="5">
    <location>
        <begin position="6"/>
        <end position="25"/>
    </location>
</feature>
<dbReference type="InterPro" id="IPR044880">
    <property type="entry name" value="NCX_ion-bd_dom_sf"/>
</dbReference>
<sequence length="309" mass="32316">MDYIYVTLGLLGLYFGAEWLVSGAVATARRIGISPLVASLVIVGFGTSLPELLVSVRAALSGAPGIALGNVVGSNIANILLIVGTAAVIFPISGWDRSVRRDAATMVASAVFLFFLVQYDVIDRIAGLALLALLALYLLRTYMWARKTGAALDDDVDVDTNAMPVWKMALLIIAGLIILLFGAEFLIRGATELAVHFGVSDAVIGLTVVALGTSLPELATAVVAATRRHSDVAIGNVTGSCIFNTLCILGATAVIAPLPVSNGFATLDVPVMLAASVFFAAMLFFAPKFHRATGVVMLVAYAGYIWALV</sequence>
<feature type="transmembrane region" description="Helical" evidence="5">
    <location>
        <begin position="37"/>
        <end position="60"/>
    </location>
</feature>
<feature type="transmembrane region" description="Helical" evidence="5">
    <location>
        <begin position="125"/>
        <end position="145"/>
    </location>
</feature>
<evidence type="ECO:0000259" key="6">
    <source>
        <dbReference type="Pfam" id="PF01699"/>
    </source>
</evidence>
<feature type="transmembrane region" description="Helical" evidence="5">
    <location>
        <begin position="264"/>
        <end position="285"/>
    </location>
</feature>
<name>A0ABV2IG42_9HYPH</name>
<feature type="transmembrane region" description="Helical" evidence="5">
    <location>
        <begin position="237"/>
        <end position="258"/>
    </location>
</feature>
<gene>
    <name evidence="7" type="ORF">ABID12_003718</name>
</gene>
<dbReference type="EMBL" id="JBEPLY010000016">
    <property type="protein sequence ID" value="MET3601756.1"/>
    <property type="molecule type" value="Genomic_DNA"/>
</dbReference>
<accession>A0ABV2IG42</accession>
<dbReference type="Gene3D" id="1.20.1420.30">
    <property type="entry name" value="NCX, central ion-binding region"/>
    <property type="match status" value="1"/>
</dbReference>
<keyword evidence="8" id="KW-1185">Reference proteome</keyword>
<organism evidence="7 8">
    <name type="scientific">Martelella mangrovi</name>
    <dbReference type="NCBI Taxonomy" id="1397477"/>
    <lineage>
        <taxon>Bacteria</taxon>
        <taxon>Pseudomonadati</taxon>
        <taxon>Pseudomonadota</taxon>
        <taxon>Alphaproteobacteria</taxon>
        <taxon>Hyphomicrobiales</taxon>
        <taxon>Aurantimonadaceae</taxon>
        <taxon>Martelella</taxon>
    </lineage>
</organism>
<feature type="transmembrane region" description="Helical" evidence="5">
    <location>
        <begin position="66"/>
        <end position="90"/>
    </location>
</feature>
<feature type="transmembrane region" description="Helical" evidence="5">
    <location>
        <begin position="292"/>
        <end position="308"/>
    </location>
</feature>
<evidence type="ECO:0000256" key="1">
    <source>
        <dbReference type="ARBA" id="ARBA00004141"/>
    </source>
</evidence>
<proteinExistence type="predicted"/>
<comment type="subcellular location">
    <subcellularLocation>
        <location evidence="1">Membrane</location>
        <topology evidence="1">Multi-pass membrane protein</topology>
    </subcellularLocation>
</comment>
<reference evidence="7 8" key="1">
    <citation type="submission" date="2024-06" db="EMBL/GenBank/DDBJ databases">
        <title>Genomic Encyclopedia of Type Strains, Phase IV (KMG-IV): sequencing the most valuable type-strain genomes for metagenomic binning, comparative biology and taxonomic classification.</title>
        <authorList>
            <person name="Goeker M."/>
        </authorList>
    </citation>
    <scope>NUCLEOTIDE SEQUENCE [LARGE SCALE GENOMIC DNA]</scope>
    <source>
        <strain evidence="7 8">DSM 28102</strain>
    </source>
</reference>
<comment type="caution">
    <text evidence="7">The sequence shown here is derived from an EMBL/GenBank/DDBJ whole genome shotgun (WGS) entry which is preliminary data.</text>
</comment>
<keyword evidence="4 5" id="KW-0472">Membrane</keyword>
<evidence type="ECO:0000256" key="2">
    <source>
        <dbReference type="ARBA" id="ARBA00022692"/>
    </source>
</evidence>
<feature type="transmembrane region" description="Helical" evidence="5">
    <location>
        <begin position="165"/>
        <end position="183"/>
    </location>
</feature>
<feature type="transmembrane region" description="Helical" evidence="5">
    <location>
        <begin position="203"/>
        <end position="225"/>
    </location>
</feature>
<dbReference type="Pfam" id="PF01699">
    <property type="entry name" value="Na_Ca_ex"/>
    <property type="match status" value="2"/>
</dbReference>
<dbReference type="Gene3D" id="6.10.280.80">
    <property type="entry name" value="NCX, peripheral helical region"/>
    <property type="match status" value="1"/>
</dbReference>
<evidence type="ECO:0000313" key="8">
    <source>
        <dbReference type="Proteomes" id="UP001549164"/>
    </source>
</evidence>
<dbReference type="Proteomes" id="UP001549164">
    <property type="component" value="Unassembled WGS sequence"/>
</dbReference>
<keyword evidence="3 5" id="KW-1133">Transmembrane helix</keyword>
<feature type="domain" description="Sodium/calcium exchanger membrane region" evidence="6">
    <location>
        <begin position="169"/>
        <end position="308"/>
    </location>
</feature>
<protein>
    <submittedName>
        <fullName evidence="7">Cation:H+ antiporter</fullName>
    </submittedName>
</protein>
<dbReference type="PANTHER" id="PTHR10846">
    <property type="entry name" value="SODIUM/POTASSIUM/CALCIUM EXCHANGER"/>
    <property type="match status" value="1"/>
</dbReference>